<evidence type="ECO:0000256" key="2">
    <source>
        <dbReference type="ARBA" id="ARBA00004902"/>
    </source>
</evidence>
<comment type="function">
    <text evidence="8">Catalyzes a trans-dehydration via an enolate intermediate.</text>
</comment>
<dbReference type="HAMAP" id="MF_00169">
    <property type="entry name" value="AroQ"/>
    <property type="match status" value="1"/>
</dbReference>
<evidence type="ECO:0000313" key="10">
    <source>
        <dbReference type="EMBL" id="MFC0082343.1"/>
    </source>
</evidence>
<keyword evidence="11" id="KW-1185">Reference proteome</keyword>
<dbReference type="PROSITE" id="PS01029">
    <property type="entry name" value="DEHYDROQUINASE_II"/>
    <property type="match status" value="1"/>
</dbReference>
<feature type="binding site" evidence="8">
    <location>
        <begin position="108"/>
        <end position="109"/>
    </location>
    <ligand>
        <name>substrate</name>
    </ligand>
</feature>
<evidence type="ECO:0000256" key="1">
    <source>
        <dbReference type="ARBA" id="ARBA00001864"/>
    </source>
</evidence>
<dbReference type="CDD" id="cd00466">
    <property type="entry name" value="DHQase_II"/>
    <property type="match status" value="1"/>
</dbReference>
<feature type="active site" description="Proton acceptor" evidence="8">
    <location>
        <position position="30"/>
    </location>
</feature>
<feature type="binding site" evidence="8">
    <location>
        <position position="81"/>
    </location>
    <ligand>
        <name>substrate</name>
    </ligand>
</feature>
<name>A0ABV6C3V4_9ACTN</name>
<evidence type="ECO:0000256" key="7">
    <source>
        <dbReference type="ARBA" id="ARBA00023239"/>
    </source>
</evidence>
<feature type="binding site" evidence="8">
    <location>
        <position position="87"/>
    </location>
    <ligand>
        <name>substrate</name>
    </ligand>
</feature>
<proteinExistence type="inferred from homology"/>
<evidence type="ECO:0000256" key="9">
    <source>
        <dbReference type="SAM" id="Coils"/>
    </source>
</evidence>
<dbReference type="InterPro" id="IPR018509">
    <property type="entry name" value="DHquinase_II_CS"/>
</dbReference>
<comment type="catalytic activity">
    <reaction evidence="1 8">
        <text>3-dehydroquinate = 3-dehydroshikimate + H2O</text>
        <dbReference type="Rhea" id="RHEA:21096"/>
        <dbReference type="ChEBI" id="CHEBI:15377"/>
        <dbReference type="ChEBI" id="CHEBI:16630"/>
        <dbReference type="ChEBI" id="CHEBI:32364"/>
        <dbReference type="EC" id="4.2.1.10"/>
    </reaction>
</comment>
<keyword evidence="6 8" id="KW-0057">Aromatic amino acid biosynthesis</keyword>
<comment type="pathway">
    <text evidence="2 8">Metabolic intermediate biosynthesis; chorismate biosynthesis; chorismate from D-erythrose 4-phosphate and phosphoenolpyruvate: step 3/7.</text>
</comment>
<comment type="caution">
    <text evidence="10">The sequence shown here is derived from an EMBL/GenBank/DDBJ whole genome shotgun (WGS) entry which is preliminary data.</text>
</comment>
<evidence type="ECO:0000256" key="6">
    <source>
        <dbReference type="ARBA" id="ARBA00023141"/>
    </source>
</evidence>
<dbReference type="PIRSF" id="PIRSF001399">
    <property type="entry name" value="DHquinase_II"/>
    <property type="match status" value="1"/>
</dbReference>
<comment type="subunit">
    <text evidence="4 8">Homododecamer.</text>
</comment>
<dbReference type="GO" id="GO:0003855">
    <property type="term" value="F:3-dehydroquinate dehydratase activity"/>
    <property type="evidence" value="ECO:0007669"/>
    <property type="project" value="UniProtKB-EC"/>
</dbReference>
<protein>
    <recommendedName>
        <fullName evidence="5 8">3-dehydroquinate dehydratase</fullName>
        <shortName evidence="8">3-dehydroquinase</shortName>
        <ecNumber evidence="5 8">4.2.1.10</ecNumber>
    </recommendedName>
    <alternativeName>
        <fullName evidence="8">Type II DHQase</fullName>
    </alternativeName>
</protein>
<organism evidence="10 11">
    <name type="scientific">Aciditerrimonas ferrireducens</name>
    <dbReference type="NCBI Taxonomy" id="667306"/>
    <lineage>
        <taxon>Bacteria</taxon>
        <taxon>Bacillati</taxon>
        <taxon>Actinomycetota</taxon>
        <taxon>Acidimicrobiia</taxon>
        <taxon>Acidimicrobiales</taxon>
        <taxon>Acidimicrobiaceae</taxon>
        <taxon>Aciditerrimonas</taxon>
    </lineage>
</organism>
<dbReference type="Proteomes" id="UP001589788">
    <property type="component" value="Unassembled WGS sequence"/>
</dbReference>
<dbReference type="NCBIfam" id="NF003806">
    <property type="entry name" value="PRK05395.1-3"/>
    <property type="match status" value="1"/>
</dbReference>
<evidence type="ECO:0000256" key="5">
    <source>
        <dbReference type="ARBA" id="ARBA00012060"/>
    </source>
</evidence>
<dbReference type="Pfam" id="PF01220">
    <property type="entry name" value="DHquinase_II"/>
    <property type="match status" value="1"/>
</dbReference>
<feature type="active site" description="Proton donor" evidence="8">
    <location>
        <position position="107"/>
    </location>
</feature>
<gene>
    <name evidence="8" type="primary">aroQ</name>
    <name evidence="10" type="ORF">ACFFRE_09330</name>
</gene>
<keyword evidence="9" id="KW-0175">Coiled coil</keyword>
<dbReference type="PANTHER" id="PTHR21272">
    <property type="entry name" value="CATABOLIC 3-DEHYDROQUINASE"/>
    <property type="match status" value="1"/>
</dbReference>
<dbReference type="NCBIfam" id="NF003807">
    <property type="entry name" value="PRK05395.1-4"/>
    <property type="match status" value="1"/>
</dbReference>
<accession>A0ABV6C3V4</accession>
<feature type="binding site" evidence="8">
    <location>
        <position position="118"/>
    </location>
    <ligand>
        <name>substrate</name>
    </ligand>
</feature>
<reference evidence="10 11" key="1">
    <citation type="submission" date="2024-09" db="EMBL/GenBank/DDBJ databases">
        <authorList>
            <person name="Sun Q."/>
            <person name="Mori K."/>
        </authorList>
    </citation>
    <scope>NUCLEOTIDE SEQUENCE [LARGE SCALE GENOMIC DNA]</scope>
    <source>
        <strain evidence="10 11">JCM 15389</strain>
    </source>
</reference>
<dbReference type="InterPro" id="IPR001874">
    <property type="entry name" value="DHquinase_II"/>
</dbReference>
<feature type="coiled-coil region" evidence="9">
    <location>
        <begin position="32"/>
        <end position="59"/>
    </location>
</feature>
<dbReference type="EMBL" id="JBHLYQ010000091">
    <property type="protein sequence ID" value="MFC0082343.1"/>
    <property type="molecule type" value="Genomic_DNA"/>
</dbReference>
<keyword evidence="8" id="KW-0028">Amino-acid biosynthesis</keyword>
<dbReference type="SUPFAM" id="SSF52304">
    <property type="entry name" value="Type II 3-dehydroquinate dehydratase"/>
    <property type="match status" value="1"/>
</dbReference>
<dbReference type="PANTHER" id="PTHR21272:SF3">
    <property type="entry name" value="CATABOLIC 3-DEHYDROQUINASE"/>
    <property type="match status" value="1"/>
</dbReference>
<evidence type="ECO:0000256" key="4">
    <source>
        <dbReference type="ARBA" id="ARBA00011193"/>
    </source>
</evidence>
<evidence type="ECO:0000256" key="8">
    <source>
        <dbReference type="HAMAP-Rule" id="MF_00169"/>
    </source>
</evidence>
<feature type="site" description="Transition state stabilizer" evidence="8">
    <location>
        <position position="25"/>
    </location>
</feature>
<dbReference type="NCBIfam" id="NF003805">
    <property type="entry name" value="PRK05395.1-2"/>
    <property type="match status" value="1"/>
</dbReference>
<dbReference type="InterPro" id="IPR036441">
    <property type="entry name" value="DHquinase_II_sf"/>
</dbReference>
<sequence length="158" mass="16697">MSPGPPARPLVLLLSGPNLGLLGQRQPEVYGRATLEDHVEAARAEAEALGLQLEHQQTDHEGTLLEAVHGARTRAAGLVVNAGALTHYSWALHDALAAFDGVVVELHLSNPAAREPWRHTSVVAPVAHGLVAGFGGLGYRLAVRAVAELLAQRRQEGP</sequence>
<dbReference type="RefSeq" id="WP_377789895.1">
    <property type="nucleotide sequence ID" value="NZ_JBHLYQ010000091.1"/>
</dbReference>
<dbReference type="EC" id="4.2.1.10" evidence="5 8"/>
<evidence type="ECO:0000256" key="3">
    <source>
        <dbReference type="ARBA" id="ARBA00011037"/>
    </source>
</evidence>
<comment type="similarity">
    <text evidence="3 8">Belongs to the type-II 3-dehydroquinase family.</text>
</comment>
<evidence type="ECO:0000313" key="11">
    <source>
        <dbReference type="Proteomes" id="UP001589788"/>
    </source>
</evidence>
<feature type="binding site" evidence="8">
    <location>
        <position position="94"/>
    </location>
    <ligand>
        <name>substrate</name>
    </ligand>
</feature>
<keyword evidence="7 8" id="KW-0456">Lyase</keyword>
<dbReference type="Gene3D" id="3.40.50.9100">
    <property type="entry name" value="Dehydroquinase, class II"/>
    <property type="match status" value="1"/>
</dbReference>